<comment type="caution">
    <text evidence="2">The sequence shown here is derived from an EMBL/GenBank/DDBJ whole genome shotgun (WGS) entry which is preliminary data.</text>
</comment>
<evidence type="ECO:0000313" key="3">
    <source>
        <dbReference type="Proteomes" id="UP000012012"/>
    </source>
</evidence>
<name>A0AAV3IH70_HELPX</name>
<accession>A0AAV3IH70</accession>
<evidence type="ECO:0000256" key="1">
    <source>
        <dbReference type="SAM" id="Phobius"/>
    </source>
</evidence>
<evidence type="ECO:0000313" key="2">
    <source>
        <dbReference type="EMBL" id="EMG97082.1"/>
    </source>
</evidence>
<dbReference type="EMBL" id="APDF01000009">
    <property type="protein sequence ID" value="EMG97082.1"/>
    <property type="molecule type" value="Genomic_DNA"/>
</dbReference>
<feature type="transmembrane region" description="Helical" evidence="1">
    <location>
        <begin position="40"/>
        <end position="57"/>
    </location>
</feature>
<keyword evidence="1" id="KW-0812">Transmembrane</keyword>
<reference evidence="2 3" key="1">
    <citation type="submission" date="2012-11" db="EMBL/GenBank/DDBJ databases">
        <authorList>
            <person name="Weinstock G."/>
            <person name="Sodergren E."/>
            <person name="Lobos E.A."/>
            <person name="Fulton L."/>
            <person name="Fulton R."/>
            <person name="Courtney L."/>
            <person name="Fronick C."/>
            <person name="O'Laughlin M."/>
            <person name="Godfrey J."/>
            <person name="Wilson R.M."/>
            <person name="Miner T."/>
            <person name="Farmer C."/>
            <person name="Delehaunty K."/>
            <person name="Cordes M."/>
            <person name="Minx P."/>
            <person name="Tomlinson C."/>
            <person name="Chen J."/>
            <person name="Wollam A."/>
            <person name="Pepin K.H."/>
            <person name="Bhonagiri V."/>
            <person name="Zhang X."/>
            <person name="Suruliraj S."/>
            <person name="Antonio M."/>
            <person name="Secka O."/>
            <person name="Thomas J."/>
            <person name="Warren W."/>
            <person name="Mitreva M."/>
            <person name="Mardis E.R."/>
            <person name="Wilson R.K."/>
        </authorList>
    </citation>
    <scope>NUCLEOTIDE SEQUENCE [LARGE SCALE GENOMIC DNA]</scope>
    <source>
        <strain evidence="2 3">GAM120Ai</strain>
    </source>
</reference>
<dbReference type="InterPro" id="IPR007039">
    <property type="entry name" value="TrbC/VirB2"/>
</dbReference>
<dbReference type="Pfam" id="PF04956">
    <property type="entry name" value="TrbC"/>
    <property type="match status" value="1"/>
</dbReference>
<organism evidence="2 3">
    <name type="scientific">Helicobacter pylori GAM120Ai</name>
    <dbReference type="NCBI Taxonomy" id="1159029"/>
    <lineage>
        <taxon>Bacteria</taxon>
        <taxon>Pseudomonadati</taxon>
        <taxon>Campylobacterota</taxon>
        <taxon>Epsilonproteobacteria</taxon>
        <taxon>Campylobacterales</taxon>
        <taxon>Helicobacteraceae</taxon>
        <taxon>Helicobacter</taxon>
    </lineage>
</organism>
<sequence length="94" mass="10671">MMSAHFLKIIFLVGMCVSSLFAEGLEGFFNALEAQLKSPIAKGILMVIFIGIAIYVWRNLDRWKEILFTILGVVFGIFLFFKAPSLANWFMGIF</sequence>
<gene>
    <name evidence="2" type="ORF">HMPREF1401_00260</name>
</gene>
<keyword evidence="1" id="KW-1133">Transmembrane helix</keyword>
<dbReference type="AlphaFoldDB" id="A0AAV3IH70"/>
<feature type="transmembrane region" description="Helical" evidence="1">
    <location>
        <begin position="66"/>
        <end position="91"/>
    </location>
</feature>
<proteinExistence type="predicted"/>
<evidence type="ECO:0008006" key="4">
    <source>
        <dbReference type="Google" id="ProtNLM"/>
    </source>
</evidence>
<protein>
    <recommendedName>
        <fullName evidence="4">Conjugal transfer protein TrbC</fullName>
    </recommendedName>
</protein>
<keyword evidence="1" id="KW-0472">Membrane</keyword>
<dbReference type="Proteomes" id="UP000012012">
    <property type="component" value="Unassembled WGS sequence"/>
</dbReference>